<keyword evidence="1" id="KW-1133">Transmembrane helix</keyword>
<sequence>VSLNGGKGSIFGALTGVLTLQLVVNVMTLAGVPPLWNQFLNGAIIIVALIISRFASGEKQE</sequence>
<gene>
    <name evidence="2" type="ORF">PV367_44635</name>
</gene>
<organism evidence="2 3">
    <name type="scientific">Streptomyces europaeiscabiei</name>
    <dbReference type="NCBI Taxonomy" id="146819"/>
    <lineage>
        <taxon>Bacteria</taxon>
        <taxon>Bacillati</taxon>
        <taxon>Actinomycetota</taxon>
        <taxon>Actinomycetes</taxon>
        <taxon>Kitasatosporales</taxon>
        <taxon>Streptomycetaceae</taxon>
        <taxon>Streptomyces</taxon>
    </lineage>
</organism>
<dbReference type="GO" id="GO:0005886">
    <property type="term" value="C:plasma membrane"/>
    <property type="evidence" value="ECO:0007669"/>
    <property type="project" value="TreeGrafter"/>
</dbReference>
<comment type="caution">
    <text evidence="2">The sequence shown here is derived from an EMBL/GenBank/DDBJ whole genome shotgun (WGS) entry which is preliminary data.</text>
</comment>
<keyword evidence="1" id="KW-0812">Transmembrane</keyword>
<feature type="transmembrane region" description="Helical" evidence="1">
    <location>
        <begin position="12"/>
        <end position="32"/>
    </location>
</feature>
<proteinExistence type="predicted"/>
<evidence type="ECO:0000313" key="3">
    <source>
        <dbReference type="Proteomes" id="UP001273589"/>
    </source>
</evidence>
<protein>
    <submittedName>
        <fullName evidence="2">ABC transporter permease</fullName>
    </submittedName>
</protein>
<accession>A0AAJ2PZQ3</accession>
<feature type="non-terminal residue" evidence="2">
    <location>
        <position position="1"/>
    </location>
</feature>
<dbReference type="Proteomes" id="UP001273589">
    <property type="component" value="Unassembled WGS sequence"/>
</dbReference>
<dbReference type="PANTHER" id="PTHR32196">
    <property type="entry name" value="ABC TRANSPORTER PERMEASE PROTEIN YPHD-RELATED-RELATED"/>
    <property type="match status" value="1"/>
</dbReference>
<evidence type="ECO:0000313" key="2">
    <source>
        <dbReference type="EMBL" id="MDX3136730.1"/>
    </source>
</evidence>
<dbReference type="AlphaFoldDB" id="A0AAJ2PZQ3"/>
<dbReference type="EMBL" id="JARAWN010000652">
    <property type="protein sequence ID" value="MDX3136730.1"/>
    <property type="molecule type" value="Genomic_DNA"/>
</dbReference>
<evidence type="ECO:0000256" key="1">
    <source>
        <dbReference type="SAM" id="Phobius"/>
    </source>
</evidence>
<reference evidence="2" key="1">
    <citation type="journal article" date="2023" name="Microb. Genom.">
        <title>Mesoterricola silvestris gen. nov., sp. nov., Mesoterricola sediminis sp. nov., Geothrix oryzae sp. nov., Geothrix edaphica sp. nov., Geothrix rubra sp. nov., and Geothrix limicola sp. nov., six novel members of Acidobacteriota isolated from soils.</title>
        <authorList>
            <person name="Weisberg A.J."/>
            <person name="Pearce E."/>
            <person name="Kramer C.G."/>
            <person name="Chang J.H."/>
            <person name="Clarke C.R."/>
        </authorList>
    </citation>
    <scope>NUCLEOTIDE SEQUENCE</scope>
    <source>
        <strain evidence="2">ND06-05F</strain>
    </source>
</reference>
<name>A0AAJ2PZQ3_9ACTN</name>
<keyword evidence="1" id="KW-0472">Membrane</keyword>
<feature type="transmembrane region" description="Helical" evidence="1">
    <location>
        <begin position="38"/>
        <end position="56"/>
    </location>
</feature>